<evidence type="ECO:0000256" key="1">
    <source>
        <dbReference type="PROSITE-ProRule" id="PRU00047"/>
    </source>
</evidence>
<proteinExistence type="predicted"/>
<keyword evidence="1" id="KW-0863">Zinc-finger</keyword>
<keyword evidence="1" id="KW-0479">Metal-binding</keyword>
<dbReference type="AlphaFoldDB" id="A0A8H6S5E9"/>
<protein>
    <submittedName>
        <fullName evidence="4">CCHC-type domain-containing protein</fullName>
    </submittedName>
</protein>
<evidence type="ECO:0000256" key="2">
    <source>
        <dbReference type="SAM" id="MobiDB-lite"/>
    </source>
</evidence>
<feature type="domain" description="CCHC-type" evidence="3">
    <location>
        <begin position="326"/>
        <end position="339"/>
    </location>
</feature>
<dbReference type="GO" id="GO:0003676">
    <property type="term" value="F:nucleic acid binding"/>
    <property type="evidence" value="ECO:0007669"/>
    <property type="project" value="InterPro"/>
</dbReference>
<comment type="caution">
    <text evidence="4">The sequence shown here is derived from an EMBL/GenBank/DDBJ whole genome shotgun (WGS) entry which is preliminary data.</text>
</comment>
<dbReference type="RefSeq" id="XP_037215175.1">
    <property type="nucleotide sequence ID" value="XM_037368249.1"/>
</dbReference>
<keyword evidence="5" id="KW-1185">Reference proteome</keyword>
<dbReference type="GeneID" id="59350765"/>
<feature type="region of interest" description="Disordered" evidence="2">
    <location>
        <begin position="358"/>
        <end position="410"/>
    </location>
</feature>
<organism evidence="4 5">
    <name type="scientific">Mycena indigotica</name>
    <dbReference type="NCBI Taxonomy" id="2126181"/>
    <lineage>
        <taxon>Eukaryota</taxon>
        <taxon>Fungi</taxon>
        <taxon>Dikarya</taxon>
        <taxon>Basidiomycota</taxon>
        <taxon>Agaricomycotina</taxon>
        <taxon>Agaricomycetes</taxon>
        <taxon>Agaricomycetidae</taxon>
        <taxon>Agaricales</taxon>
        <taxon>Marasmiineae</taxon>
        <taxon>Mycenaceae</taxon>
        <taxon>Mycena</taxon>
    </lineage>
</organism>
<accession>A0A8H6S5E9</accession>
<sequence length="444" mass="50062">MLKYIAHARHSIHVYAYIDHRFLLLPSTETSPLFAFASPRPFPFAPTPPRLLRSTGYGPRPPFCRRPTRSRVTSPPRSFFPLAPYLLDMGLAPYLVTTIDHIQDLQPDNFKKHYPLLKQFFLAVGAGWITQDEEPEPLSAANERIDSEVSYLILAKTHEDYRTKLTELSTARARWKALKDNFITRTHSDRLIAFQQLITIDHNIEDPIVLYTTQVSNLCTKLARMDLTIPDDIKTCILLARLNPGMYSTRKDLVKNEKFPSYEDAAARLRSDAHDNSKSDHMIKVEDVPVAFGLAARIPSPPSEPPPQEAFAKGFRWCSPRSDKDCFRCGREGHRAQFCLADMPQAVRDWILNSISRREQAPAPAPSSYSPSLSGPKTARKSEQGLAAQGPHVSDDDSSSDDEPQIPWEILDKKQRKTFKRLGFMPPASASTAAAFASTSRYVI</sequence>
<reference evidence="4" key="1">
    <citation type="submission" date="2020-05" db="EMBL/GenBank/DDBJ databases">
        <title>Mycena genomes resolve the evolution of fungal bioluminescence.</title>
        <authorList>
            <person name="Tsai I.J."/>
        </authorList>
    </citation>
    <scope>NUCLEOTIDE SEQUENCE</scope>
    <source>
        <strain evidence="4">171206Taipei</strain>
    </source>
</reference>
<dbReference type="Proteomes" id="UP000636479">
    <property type="component" value="Unassembled WGS sequence"/>
</dbReference>
<dbReference type="GO" id="GO:0008270">
    <property type="term" value="F:zinc ion binding"/>
    <property type="evidence" value="ECO:0007669"/>
    <property type="project" value="UniProtKB-KW"/>
</dbReference>
<name>A0A8H6S5E9_9AGAR</name>
<dbReference type="OrthoDB" id="3066634at2759"/>
<dbReference type="EMBL" id="JACAZF010000011">
    <property type="protein sequence ID" value="KAF7292747.1"/>
    <property type="molecule type" value="Genomic_DNA"/>
</dbReference>
<feature type="compositionally biased region" description="Low complexity" evidence="2">
    <location>
        <begin position="366"/>
        <end position="376"/>
    </location>
</feature>
<evidence type="ECO:0000259" key="3">
    <source>
        <dbReference type="PROSITE" id="PS50158"/>
    </source>
</evidence>
<gene>
    <name evidence="4" type="ORF">MIND_01173200</name>
</gene>
<dbReference type="PROSITE" id="PS50158">
    <property type="entry name" value="ZF_CCHC"/>
    <property type="match status" value="1"/>
</dbReference>
<dbReference type="Pfam" id="PF14223">
    <property type="entry name" value="Retrotran_gag_2"/>
    <property type="match status" value="1"/>
</dbReference>
<evidence type="ECO:0000313" key="5">
    <source>
        <dbReference type="Proteomes" id="UP000636479"/>
    </source>
</evidence>
<keyword evidence="1" id="KW-0862">Zinc</keyword>
<evidence type="ECO:0000313" key="4">
    <source>
        <dbReference type="EMBL" id="KAF7292747.1"/>
    </source>
</evidence>
<dbReference type="InterPro" id="IPR001878">
    <property type="entry name" value="Znf_CCHC"/>
</dbReference>